<dbReference type="InterPro" id="IPR036291">
    <property type="entry name" value="NAD(P)-bd_dom_sf"/>
</dbReference>
<protein>
    <recommendedName>
        <fullName evidence="6">Ketoreductase domain-containing protein</fullName>
    </recommendedName>
</protein>
<keyword evidence="5" id="KW-1133">Transmembrane helix</keyword>
<dbReference type="FunFam" id="3.40.50.720:FF:000261">
    <property type="entry name" value="NADPH-dependent 1-acyldihydroxyacetone phosphate reductase"/>
    <property type="match status" value="1"/>
</dbReference>
<keyword evidence="5" id="KW-0812">Transmembrane</keyword>
<evidence type="ECO:0000256" key="1">
    <source>
        <dbReference type="ARBA" id="ARBA00006484"/>
    </source>
</evidence>
<dbReference type="VEuPathDB" id="FungiDB:sscle_02g017720"/>
<keyword evidence="3" id="KW-0560">Oxidoreductase</keyword>
<dbReference type="SMART" id="SM00822">
    <property type="entry name" value="PKS_KR"/>
    <property type="match status" value="1"/>
</dbReference>
<evidence type="ECO:0000256" key="2">
    <source>
        <dbReference type="ARBA" id="ARBA00022857"/>
    </source>
</evidence>
<dbReference type="InterPro" id="IPR020904">
    <property type="entry name" value="Sc_DH/Rdtase_CS"/>
</dbReference>
<dbReference type="EMBL" id="CP017815">
    <property type="protein sequence ID" value="APA07002.1"/>
    <property type="molecule type" value="Genomic_DNA"/>
</dbReference>
<dbReference type="Pfam" id="PF00106">
    <property type="entry name" value="adh_short"/>
    <property type="match status" value="1"/>
</dbReference>
<dbReference type="CDD" id="cd05374">
    <property type="entry name" value="17beta-HSD-like_SDR_c"/>
    <property type="match status" value="1"/>
</dbReference>
<proteinExistence type="inferred from homology"/>
<dbReference type="PRINTS" id="PR00080">
    <property type="entry name" value="SDRFAMILY"/>
</dbReference>
<feature type="transmembrane region" description="Helical" evidence="5">
    <location>
        <begin position="134"/>
        <end position="153"/>
    </location>
</feature>
<dbReference type="PROSITE" id="PS00061">
    <property type="entry name" value="ADH_SHORT"/>
    <property type="match status" value="1"/>
</dbReference>
<gene>
    <name evidence="7" type="ORF">sscle_02g017720</name>
</gene>
<keyword evidence="2" id="KW-0521">NADP</keyword>
<dbReference type="Gene3D" id="3.40.50.720">
    <property type="entry name" value="NAD(P)-binding Rossmann-like Domain"/>
    <property type="match status" value="1"/>
</dbReference>
<dbReference type="OrthoDB" id="2102561at2759"/>
<feature type="domain" description="Ketoreductase" evidence="6">
    <location>
        <begin position="6"/>
        <end position="187"/>
    </location>
</feature>
<dbReference type="SUPFAM" id="SSF51735">
    <property type="entry name" value="NAD(P)-binding Rossmann-fold domains"/>
    <property type="match status" value="1"/>
</dbReference>
<feature type="transmembrane region" description="Helical" evidence="5">
    <location>
        <begin position="251"/>
        <end position="275"/>
    </location>
</feature>
<accession>A0A1D9PWS8</accession>
<comment type="similarity">
    <text evidence="1 4">Belongs to the short-chain dehydrogenases/reductases (SDR) family.</text>
</comment>
<evidence type="ECO:0000313" key="7">
    <source>
        <dbReference type="EMBL" id="APA07002.1"/>
    </source>
</evidence>
<dbReference type="Proteomes" id="UP000177798">
    <property type="component" value="Chromosome 2"/>
</dbReference>
<keyword evidence="5" id="KW-0472">Membrane</keyword>
<dbReference type="InterPro" id="IPR057326">
    <property type="entry name" value="KR_dom"/>
</dbReference>
<dbReference type="GO" id="GO:0016491">
    <property type="term" value="F:oxidoreductase activity"/>
    <property type="evidence" value="ECO:0007669"/>
    <property type="project" value="UniProtKB-KW"/>
</dbReference>
<evidence type="ECO:0000256" key="3">
    <source>
        <dbReference type="ARBA" id="ARBA00023002"/>
    </source>
</evidence>
<reference evidence="8" key="1">
    <citation type="journal article" date="2017" name="Genome Biol. Evol.">
        <title>The complete genome sequence of the phytopathogenic fungus Sclerotinia sclerotiorum reveals insights into the genome architecture of broad host range pathogens.</title>
        <authorList>
            <person name="Derbyshire M."/>
            <person name="Denton-Giles M."/>
            <person name="Hegedus D."/>
            <person name="Seifbarghy S."/>
            <person name="Rollins J."/>
            <person name="van Kan J."/>
            <person name="Seidl M.F."/>
            <person name="Faino L."/>
            <person name="Mbengue M."/>
            <person name="Navaud O."/>
            <person name="Raffaele S."/>
            <person name="Hammond-Kosack K."/>
            <person name="Heard S."/>
            <person name="Oliver R."/>
        </authorList>
    </citation>
    <scope>NUCLEOTIDE SEQUENCE [LARGE SCALE GENOMIC DNA]</scope>
    <source>
        <strain evidence="8">ATCC 18683 / 1980 / Ss-1</strain>
    </source>
</reference>
<dbReference type="AlphaFoldDB" id="A0A1D9PWS8"/>
<evidence type="ECO:0000313" key="8">
    <source>
        <dbReference type="Proteomes" id="UP000177798"/>
    </source>
</evidence>
<dbReference type="PRINTS" id="PR00081">
    <property type="entry name" value="GDHRDH"/>
</dbReference>
<dbReference type="PANTHER" id="PTHR44169:SF6">
    <property type="entry name" value="NADPH-DEPENDENT 1-ACYLDIHYDROXYACETONE PHOSPHATE REDUCTASE"/>
    <property type="match status" value="1"/>
</dbReference>
<sequence>MSTSQKTVLITGCTAGGIGHSLALDFHSRGYIVLASARSASKIEDLNGLGIRTLSLDVTDGKSIEGAKREVEDLIESGVIAGLDVLVNNAGRNCTMPALDVDLDDARHCFETNVFGVMAMCQVFTPLLIKRKGLIVNIGSLAAILPYVFGSVYNASKAALHAYSRTLRLELAPFSVRVMVVVTGGVQSNIARTPRALPPSSLYLEIEDEFQTRVVHSQSAGSMPNAEYAKGIVDAVVKGGVRTMWRGNKTWIVWFARNWLGSWFFDLVLPGMFGLRRLERLVRERSVEDGKKTL</sequence>
<dbReference type="InterPro" id="IPR002347">
    <property type="entry name" value="SDR_fam"/>
</dbReference>
<evidence type="ECO:0000256" key="5">
    <source>
        <dbReference type="SAM" id="Phobius"/>
    </source>
</evidence>
<evidence type="ECO:0000256" key="4">
    <source>
        <dbReference type="RuleBase" id="RU000363"/>
    </source>
</evidence>
<name>A0A1D9PWS8_SCLS1</name>
<evidence type="ECO:0000259" key="6">
    <source>
        <dbReference type="SMART" id="SM00822"/>
    </source>
</evidence>
<dbReference type="PANTHER" id="PTHR44169">
    <property type="entry name" value="NADPH-DEPENDENT 1-ACYLDIHYDROXYACETONE PHOSPHATE REDUCTASE"/>
    <property type="match status" value="1"/>
</dbReference>
<organism evidence="7 8">
    <name type="scientific">Sclerotinia sclerotiorum (strain ATCC 18683 / 1980 / Ss-1)</name>
    <name type="common">White mold</name>
    <name type="synonym">Whetzelinia sclerotiorum</name>
    <dbReference type="NCBI Taxonomy" id="665079"/>
    <lineage>
        <taxon>Eukaryota</taxon>
        <taxon>Fungi</taxon>
        <taxon>Dikarya</taxon>
        <taxon>Ascomycota</taxon>
        <taxon>Pezizomycotina</taxon>
        <taxon>Leotiomycetes</taxon>
        <taxon>Helotiales</taxon>
        <taxon>Sclerotiniaceae</taxon>
        <taxon>Sclerotinia</taxon>
    </lineage>
</organism>